<feature type="compositionally biased region" description="Low complexity" evidence="8">
    <location>
        <begin position="412"/>
        <end position="423"/>
    </location>
</feature>
<dbReference type="InterPro" id="IPR050527">
    <property type="entry name" value="Snail/Krueppel_Znf"/>
</dbReference>
<dbReference type="Proteomes" id="UP000053890">
    <property type="component" value="Unassembled WGS sequence"/>
</dbReference>
<dbReference type="GO" id="GO:0000978">
    <property type="term" value="F:RNA polymerase II cis-regulatory region sequence-specific DNA binding"/>
    <property type="evidence" value="ECO:0007669"/>
    <property type="project" value="TreeGrafter"/>
</dbReference>
<feature type="region of interest" description="Disordered" evidence="8">
    <location>
        <begin position="275"/>
        <end position="423"/>
    </location>
</feature>
<feature type="compositionally biased region" description="Acidic residues" evidence="8">
    <location>
        <begin position="583"/>
        <end position="610"/>
    </location>
</feature>
<dbReference type="GO" id="GO:0008270">
    <property type="term" value="F:zinc ion binding"/>
    <property type="evidence" value="ECO:0007669"/>
    <property type="project" value="UniProtKB-KW"/>
</dbReference>
<dbReference type="PANTHER" id="PTHR24388:SF54">
    <property type="entry name" value="PROTEIN ESCARGOT"/>
    <property type="match status" value="1"/>
</dbReference>
<evidence type="ECO:0000256" key="1">
    <source>
        <dbReference type="ARBA" id="ARBA00004123"/>
    </source>
</evidence>
<evidence type="ECO:0000256" key="5">
    <source>
        <dbReference type="ARBA" id="ARBA00022833"/>
    </source>
</evidence>
<feature type="domain" description="C2H2-type" evidence="9">
    <location>
        <begin position="469"/>
        <end position="496"/>
    </location>
</feature>
<evidence type="ECO:0000256" key="7">
    <source>
        <dbReference type="PROSITE-ProRule" id="PRU00042"/>
    </source>
</evidence>
<dbReference type="EMBL" id="KQ474079">
    <property type="protein sequence ID" value="KPV74823.1"/>
    <property type="molecule type" value="Genomic_DNA"/>
</dbReference>
<feature type="compositionally biased region" description="Low complexity" evidence="8">
    <location>
        <begin position="218"/>
        <end position="238"/>
    </location>
</feature>
<dbReference type="RefSeq" id="XP_018270872.1">
    <property type="nucleotide sequence ID" value="XM_018416998.1"/>
</dbReference>
<feature type="domain" description="C2H2-type" evidence="9">
    <location>
        <begin position="497"/>
        <end position="524"/>
    </location>
</feature>
<keyword evidence="6" id="KW-0539">Nucleus</keyword>
<dbReference type="GO" id="GO:0000981">
    <property type="term" value="F:DNA-binding transcription factor activity, RNA polymerase II-specific"/>
    <property type="evidence" value="ECO:0007669"/>
    <property type="project" value="TreeGrafter"/>
</dbReference>
<evidence type="ECO:0000256" key="3">
    <source>
        <dbReference type="ARBA" id="ARBA00022737"/>
    </source>
</evidence>
<organism evidence="10 11">
    <name type="scientific">Rhodotorula graminis (strain WP1)</name>
    <dbReference type="NCBI Taxonomy" id="578459"/>
    <lineage>
        <taxon>Eukaryota</taxon>
        <taxon>Fungi</taxon>
        <taxon>Dikarya</taxon>
        <taxon>Basidiomycota</taxon>
        <taxon>Pucciniomycotina</taxon>
        <taxon>Microbotryomycetes</taxon>
        <taxon>Sporidiobolales</taxon>
        <taxon>Sporidiobolaceae</taxon>
        <taxon>Rhodotorula</taxon>
    </lineage>
</organism>
<keyword evidence="11" id="KW-1185">Reference proteome</keyword>
<feature type="compositionally biased region" description="Pro residues" evidence="8">
    <location>
        <begin position="316"/>
        <end position="326"/>
    </location>
</feature>
<feature type="compositionally biased region" description="Low complexity" evidence="8">
    <location>
        <begin position="523"/>
        <end position="539"/>
    </location>
</feature>
<evidence type="ECO:0000256" key="6">
    <source>
        <dbReference type="ARBA" id="ARBA00023242"/>
    </source>
</evidence>
<dbReference type="FunFam" id="3.30.160.60:FF:000358">
    <property type="entry name" value="zinc finger protein 24"/>
    <property type="match status" value="1"/>
</dbReference>
<dbReference type="Gene3D" id="3.30.160.60">
    <property type="entry name" value="Classic Zinc Finger"/>
    <property type="match status" value="2"/>
</dbReference>
<evidence type="ECO:0000313" key="10">
    <source>
        <dbReference type="EMBL" id="KPV74823.1"/>
    </source>
</evidence>
<proteinExistence type="predicted"/>
<comment type="subcellular location">
    <subcellularLocation>
        <location evidence="1">Nucleus</location>
    </subcellularLocation>
</comment>
<keyword evidence="4 7" id="KW-0863">Zinc-finger</keyword>
<dbReference type="STRING" id="578459.A0A194S262"/>
<sequence>MTSAAATVRVKPIERVVVEPARAGDESADDLPLPPRLPSISALLNETGTQSPDSAPPPPPQGGGPSSVFPPYSVFDPQAPSTYRHDVAPTAPDAAPSPSSSTPALPPPPHYPPVASAHPDTATQAGIAFSQSRPMARPPSPPPRQLTSLEFPDGNALHPLPSGLLATNGGRRRATSASVLPLFEAATPYGRLPGFATSSERGGAGGGAGDGPPDARDQQQQQHLSQPHAQPSHQQDSPASRLEALRPRAFSTPTREEYRAHVGWATALPPVPARAPLHFAARPDQAVEQQQHQQQHLEHQLPLPHPHPHQQHAPDPAYPPMPPYPYYPGVHGPPSHVHTAQHLPPDSWTPHHLALPYPPPPHHPQQQQQQQAPPSLPTPPGHEQPHQHQHQQSLPMPSGLAAQGPASPPLPSGVQQQPQQQLAVQYSTHATGLPGQSAWLPQPPPSLVASAGAAAAAAAGESPQDAGRYGCPHCPKRFARPSSLRIHMHSHTGEKPFTCPMCDRAFSVQSNLRRHLKIHKGGSATTPTASSPTPRSLPRLATDRATLGDAAATADDGAGMSGSTASRPSSGSAGGLGATGTDAEGEGEAERDDAAILEEDEGQGEGEDGDVVMRDEERRHGSAAAAAAAAAKGDELRGGGEAPPLVRTAWPRARERAD</sequence>
<dbReference type="OrthoDB" id="2529239at2759"/>
<reference evidence="10 11" key="1">
    <citation type="journal article" date="2015" name="Front. Microbiol.">
        <title>Genome sequence of the plant growth promoting endophytic yeast Rhodotorula graminis WP1.</title>
        <authorList>
            <person name="Firrincieli A."/>
            <person name="Otillar R."/>
            <person name="Salamov A."/>
            <person name="Schmutz J."/>
            <person name="Khan Z."/>
            <person name="Redman R.S."/>
            <person name="Fleck N.D."/>
            <person name="Lindquist E."/>
            <person name="Grigoriev I.V."/>
            <person name="Doty S.L."/>
        </authorList>
    </citation>
    <scope>NUCLEOTIDE SEQUENCE [LARGE SCALE GENOMIC DNA]</scope>
    <source>
        <strain evidence="10 11">WP1</strain>
    </source>
</reference>
<evidence type="ECO:0000313" key="11">
    <source>
        <dbReference type="Proteomes" id="UP000053890"/>
    </source>
</evidence>
<evidence type="ECO:0000256" key="4">
    <source>
        <dbReference type="ARBA" id="ARBA00022771"/>
    </source>
</evidence>
<dbReference type="PROSITE" id="PS00028">
    <property type="entry name" value="ZINC_FINGER_C2H2_1"/>
    <property type="match status" value="2"/>
</dbReference>
<dbReference type="Pfam" id="PF00096">
    <property type="entry name" value="zf-C2H2"/>
    <property type="match status" value="2"/>
</dbReference>
<feature type="region of interest" description="Disordered" evidence="8">
    <location>
        <begin position="552"/>
        <end position="658"/>
    </location>
</feature>
<feature type="compositionally biased region" description="Low complexity" evidence="8">
    <location>
        <begin position="552"/>
        <end position="571"/>
    </location>
</feature>
<dbReference type="SMART" id="SM00355">
    <property type="entry name" value="ZnF_C2H2"/>
    <property type="match status" value="2"/>
</dbReference>
<dbReference type="PANTHER" id="PTHR24388">
    <property type="entry name" value="ZINC FINGER PROTEIN"/>
    <property type="match status" value="1"/>
</dbReference>
<dbReference type="PROSITE" id="PS50157">
    <property type="entry name" value="ZINC_FINGER_C2H2_2"/>
    <property type="match status" value="2"/>
</dbReference>
<dbReference type="AlphaFoldDB" id="A0A194S262"/>
<dbReference type="InterPro" id="IPR013087">
    <property type="entry name" value="Znf_C2H2_type"/>
</dbReference>
<keyword evidence="5" id="KW-0862">Zinc</keyword>
<dbReference type="SUPFAM" id="SSF57667">
    <property type="entry name" value="beta-beta-alpha zinc fingers"/>
    <property type="match status" value="1"/>
</dbReference>
<feature type="compositionally biased region" description="Low complexity" evidence="8">
    <location>
        <begin position="283"/>
        <end position="294"/>
    </location>
</feature>
<feature type="region of interest" description="Disordered" evidence="8">
    <location>
        <begin position="188"/>
        <end position="257"/>
    </location>
</feature>
<feature type="compositionally biased region" description="Basic and acidic residues" evidence="8">
    <location>
        <begin position="611"/>
        <end position="620"/>
    </location>
</feature>
<keyword evidence="3" id="KW-0677">Repeat</keyword>
<evidence type="ECO:0000259" key="9">
    <source>
        <dbReference type="PROSITE" id="PS50157"/>
    </source>
</evidence>
<feature type="region of interest" description="Disordered" evidence="8">
    <location>
        <begin position="519"/>
        <end position="539"/>
    </location>
</feature>
<feature type="region of interest" description="Disordered" evidence="8">
    <location>
        <begin position="1"/>
        <end position="175"/>
    </location>
</feature>
<dbReference type="FunFam" id="3.30.160.60:FF:000145">
    <property type="entry name" value="Zinc finger protein 574"/>
    <property type="match status" value="1"/>
</dbReference>
<dbReference type="GO" id="GO:0005634">
    <property type="term" value="C:nucleus"/>
    <property type="evidence" value="ECO:0007669"/>
    <property type="project" value="UniProtKB-SubCell"/>
</dbReference>
<name>A0A194S262_RHOGW</name>
<gene>
    <name evidence="10" type="ORF">RHOBADRAFT_53760</name>
</gene>
<feature type="compositionally biased region" description="Basic and acidic residues" evidence="8">
    <location>
        <begin position="11"/>
        <end position="25"/>
    </location>
</feature>
<dbReference type="OMA" id="FAFFAHC"/>
<dbReference type="GeneID" id="28977446"/>
<accession>A0A194S262</accession>
<keyword evidence="2" id="KW-0479">Metal-binding</keyword>
<dbReference type="InterPro" id="IPR036236">
    <property type="entry name" value="Znf_C2H2_sf"/>
</dbReference>
<protein>
    <recommendedName>
        <fullName evidence="9">C2H2-type domain-containing protein</fullName>
    </recommendedName>
</protein>
<feature type="compositionally biased region" description="Low complexity" evidence="8">
    <location>
        <begin position="88"/>
        <end position="103"/>
    </location>
</feature>
<feature type="compositionally biased region" description="Low complexity" evidence="8">
    <location>
        <begin position="364"/>
        <end position="373"/>
    </location>
</feature>
<evidence type="ECO:0000256" key="8">
    <source>
        <dbReference type="SAM" id="MobiDB-lite"/>
    </source>
</evidence>
<evidence type="ECO:0000256" key="2">
    <source>
        <dbReference type="ARBA" id="ARBA00022723"/>
    </source>
</evidence>